<proteinExistence type="predicted"/>
<comment type="caution">
    <text evidence="6">The sequence shown here is derived from an EMBL/GenBank/DDBJ whole genome shotgun (WGS) entry which is preliminary data.</text>
</comment>
<feature type="domain" description="Insecticide toxin TcdB middle/N-terminal" evidence="5">
    <location>
        <begin position="2511"/>
        <end position="2648"/>
    </location>
</feature>
<evidence type="ECO:0000256" key="2">
    <source>
        <dbReference type="ARBA" id="ARBA00022525"/>
    </source>
</evidence>
<dbReference type="InterPro" id="IPR028994">
    <property type="entry name" value="Integrin_alpha_N"/>
</dbReference>
<dbReference type="InterPro" id="IPR003284">
    <property type="entry name" value="Sal_SpvB"/>
</dbReference>
<evidence type="ECO:0000256" key="1">
    <source>
        <dbReference type="ARBA" id="ARBA00004613"/>
    </source>
</evidence>
<dbReference type="NCBIfam" id="TIGR03696">
    <property type="entry name" value="Rhs_assc_core"/>
    <property type="match status" value="1"/>
</dbReference>
<dbReference type="EMBL" id="JADFTZ010000004">
    <property type="protein sequence ID" value="MBE9576980.1"/>
    <property type="molecule type" value="Genomic_DNA"/>
</dbReference>
<evidence type="ECO:0000259" key="5">
    <source>
        <dbReference type="Pfam" id="PF12256"/>
    </source>
</evidence>
<dbReference type="Pfam" id="PF03534">
    <property type="entry name" value="SpvB"/>
    <property type="match status" value="1"/>
</dbReference>
<evidence type="ECO:0000313" key="6">
    <source>
        <dbReference type="EMBL" id="MBE9576980.1"/>
    </source>
</evidence>
<feature type="compositionally biased region" description="Low complexity" evidence="4">
    <location>
        <begin position="2291"/>
        <end position="2306"/>
    </location>
</feature>
<dbReference type="InterPro" id="IPR022045">
    <property type="entry name" value="TcdB_toxin_mid/N"/>
</dbReference>
<name>A0ABR9WTL2_9FLAO</name>
<keyword evidence="2" id="KW-0964">Secreted</keyword>
<comment type="subcellular location">
    <subcellularLocation>
        <location evidence="1">Secreted</location>
    </subcellularLocation>
</comment>
<evidence type="ECO:0000256" key="3">
    <source>
        <dbReference type="ARBA" id="ARBA00023026"/>
    </source>
</evidence>
<dbReference type="InterPro" id="IPR031325">
    <property type="entry name" value="RHS_repeat"/>
</dbReference>
<evidence type="ECO:0000313" key="7">
    <source>
        <dbReference type="Proteomes" id="UP000656274"/>
    </source>
</evidence>
<reference evidence="6 7" key="1">
    <citation type="submission" date="2020-10" db="EMBL/GenBank/DDBJ databases">
        <title>The genome sequence of Flavobacterium aquaticum 1Y8A.</title>
        <authorList>
            <person name="Liu Y."/>
        </authorList>
    </citation>
    <scope>NUCLEOTIDE SEQUENCE [LARGE SCALE GENOMIC DNA]</scope>
    <source>
        <strain evidence="6 7">1Y8A</strain>
    </source>
</reference>
<dbReference type="Proteomes" id="UP000656274">
    <property type="component" value="Unassembled WGS sequence"/>
</dbReference>
<evidence type="ECO:0000256" key="4">
    <source>
        <dbReference type="SAM" id="MobiDB-lite"/>
    </source>
</evidence>
<gene>
    <name evidence="6" type="ORF">IM755_09700</name>
</gene>
<keyword evidence="7" id="KW-1185">Reference proteome</keyword>
<dbReference type="InterPro" id="IPR022385">
    <property type="entry name" value="Rhs_assc_core"/>
</dbReference>
<dbReference type="Gene3D" id="2.180.10.10">
    <property type="entry name" value="RHS repeat-associated core"/>
    <property type="match status" value="1"/>
</dbReference>
<dbReference type="InterPro" id="IPR050708">
    <property type="entry name" value="T6SS_VgrG/RHS"/>
</dbReference>
<dbReference type="RefSeq" id="WP_194096264.1">
    <property type="nucleotide sequence ID" value="NZ_JADFTZ010000004.1"/>
</dbReference>
<dbReference type="PANTHER" id="PTHR32305">
    <property type="match status" value="1"/>
</dbReference>
<sequence>MSTSGYSTELMLKYIDIKLTNSNTFFSSSIDTNLPENNNLSQPKSEVVDSKESKTNLNKYEIVYDSDLVEGNIGISKAGEFDYVYDNIFKLNINASDLINKEVYLTYDIYGIDKATLPAKSVNFNKVTGGYVVKFSKNWQNVEEKINGTWLNDGINTVYFTVPKNAVYNYKIKNLKIVIKEKSNSNNLIELKKCFSFKNETKNIYLNGFIKNVNSNSSEYKLLLNGKQVKLYENQFEDVIKDYTYKNLSLQLFKNDVLIDKLDIDKEQFIHSDRNYELEPLDLKSNFIGDVNNSETTKNYALYEETKYNLEELRSIDIPEFESSFINVTRNKTAYRVNNIKIKDSTAFKLFTEYDAQLIPNGYTEKDIQTFHFDRDYKKWIPVSKDTLIQDKNIIVAISDKEGDYVNGIIQAPESPQTSSFTPTMMSDIKAADPSSEMTIISPPEVSQKGDANVSFPIKIPAGRNGLQPQLAIQYNSEGGNGWLGQGWSLNIPAITIDTKWGTPTFNPTKESEIYTLNGEQLMYPKQNGKDWMPNRHFDVDGAPSGTFSTGDIDRTADLVFTPRKQGSFAKIERKGGSVNDYYWKVTGTDGTVYWYGGKNNVVTNAVIKNSNGNIVHWGLYLVEDIHGNTMKYTYTNSIYSSGTGINTNLNGGNVFQISNISYSGYNDTDYKYDVQFIRTPTTFIRQDASISARLGVKQVEPNFLSEIRVRNINPSTSNVIRKYTFEMGYGKFGKGQLKSISEYNGNQFFYKHTFDYYNDITVDNQDIYYTDGEIEVICNDGNEPCLDSDNDGVCNEDDLCPDKPGPVDNNGCPKPVLKCYQLTISSSFLLNECLVAGVNVKVNGVVLLGGPFYSVDEIVSAMQIQHPTTNYNPTNNILTISNTALTYINFEIYTGKDVCFKANFFDCVTGKNNSQVYKQFFSDLKQNNSFSISDGLTLEDPCDDLIINDEFLVPGYSPSFDSSASILGSSKSQAISGGFYIGIGVGGNRFTKMTTFGVQWSWGNDKSFGMTSLIDINGDGLDDIVSKEGGNLYYKKHIVTRTYDVNNEPVVTHSFEARKPIVGMNNFYRAFGRNNSRNFQVTFGFRRAGGFVGHDKSKSKSETDIFFTDGNGDGLMDIVRDGVVYFNRIDGNGNPSFIPDSQGTENLVITAAPIGIEVPDEYFEDEITFPAFDVVKVWEAPRDGNIKIDNNISLLDTSKEAIISVEMEKNISQCYNINFAAPYIIKQLKKYSFFNGLLSQNGTPNPLNPQVLGICDGISTRLKSITLNGVTLNSNSPNFFHLTHGNNNIGYINQCTNVLPNICPGYLNLNMNHPVSCQDTSNKSFSDVSLIENLFSNLVNSLSINSSLISFENLSYNFLRGGTGTNGFLYVFMNGSRYNFNFYSTDNVTGTCLFDIYKNDIDPGRLNWLNGPNFYSYTRPSLSSVLNGNINVGIDTQVYLNGNLLGTFNLYNNFNAFQSAFEAQYGTAYNITAPAASNNYTVSITMNGTYAFNNISLVPVSNPSQNYTYTFSQTNCNNLPIVNPSPIANNSLGNIQIEPTREETEYAINKWVSEGNEIDLPYENLKQNFAFDFTNNGIYNNISGNYLLTIDGNSYEWYNEQNNRVNGNGLKNKLFELSGIDISNFLVEMQQANIASINRDRIENRQKAIDWINNKELELLNQNALLNTDSSRTVNQTNCNETPNELCLLYGTQLNASNYSVTNTLINNCSGQTLSVKKGDRIYFRVHSVLNGNSPINWDPKVEYTNPGYATIFDANNTTPFSSSYSDSFVLTNKLPTTFPGNSGNAKITWEPFTINPSDKVTYQIIKETIGANPSNNDVSPNIISTQVIYTKVCPPNVISTITPIASPIDLNNIAISQSSGYDANLQQTHFYFKVISTSNVDWKNSIWKPEMECTTVTPINPGDGAPTEGNLTSVIKLYPVADYDLYRIFPCGPTYVKKDISLILNQPGTKRIRPNLTNSIFATGDNGKINFVVKSGNQFIGSKTITVTNGIVSNVIPPFINLGANVTSNIEIMFTVDDSNNDGSSQSLLKKLALASTPLAIITSGSTNINVSKSEVTLYQKTDSRFGNFYRSWGQFMYNPANVTGALSTGIANTYLIKEEALQTPTLSQSEANQLNNDLAALNDNMSDIDLANFEASHMNYINNLAFLSANPQRDLIDGNVTDRWIGFHKENYAAEFSYRAASLSQSMADLEEGFESVEQAVLQTGAFAISKYAKGKSNNNFSGGASAFGVGVNASISNNGFNNALTDYVDYNGDRYPDIVSTNKIQFTNKTGGLFSPLNKVEEPVNQSSSDSKGFGASGSFGKNSDDGGDKSGKKFGFERFDGFKGNAGAGISGNFTKGNSETSRFWTDINGDGLSDLLITSGSTTNVTLNFGPTTPNTAINNWGNLPLFKSKSNAISGGIGVNKWNGSAEAGISLTTSWNKTTNTLIDINGDGLLDMIEADDNLGVKLNLGNKFADNTVWTSSYDLKRESASVGAALNVGFTFAFVWRLWFITFKIPALNFQTSPISTTTNKTTKSIVDYDGDGYGDLLEQISPNTIKVYYSKIRRTDKLKTVTNPLGGKFTIDYKVQKVDYNNPNPKWVMSSVSVNDNYDKVNDGEDVYNKHFVYENGRYDRREREFYGYEQVKVIDYKTNDQGTEEVYRTSVSKYNNTSYFLNGLQLESYILKGDDETKKFNRTVNTYNLYKLNNTNDEIDFSTVLPHTYDVGGHEGRRSACVLLAKTRSEVYELNPSSTLATEVEFTYDSKGRVVEYLNKGDLSNTNDDYLSKIGYHDTLNAQNIISIPKSIAVIIPSTGIVKRERKTEIDGIGNIIKVSARNNSSWADTEMKYDMYGNLVNIKYPNNSINEFSSYDYTYDNDFHKYLIKVKDVAFGYESSTTYDTSLDKPLEVIDIAGNKTIYKYDNFGRTTKVIGPKEIVAGRDYTIMFEYFPYLSSLPSSANASATNFMPVALTKHFDSQNPTNDIETYTFVDGLGRPIQVKKDIELNTGSSSSPTLVEALTVSGKTKFDTYARTIESFQPWWEDKTPATQFLINEYAVTESSKVEYDELDRAIKTIDEEGNESTVQFSIGTDINGINSHKTKTDVDQNGTQHLITETFVDANGRTVSTKNVGGTTGSIWTKFNYNAIGELMSYTDAENLTTEYEYDMFGRKLSVKHPDSGKTNYKYDNVNLVAIQTQNLIGTSNQISYLYDHNRLKEVLFPPMPTGANISNVMYQYGNSGNETGRLIFVSDATGTQEYKYGNMGETIEVNRTIVAPNLPTRNFTTNFEYDSFNRIQNLVYPDGEIVSYLYNRGGNLKQMKSSINGVETDYIKRIDYDYFEQKKYMKYGNNTETFYDYSPELRRLQTLNVKAANGQNMFNNSYTYDKVGNLTNVSNNATYNTINYLGGVYNSTFTYDNLNRLSTANGDFTGYIPNRAYEDNRKSYSLEMMYNDTHGIIQKKQVHTTQGYLPVYENSYTNKYDYQAGTHRAVKITNVENGVVEQLKYDNNGNMLSGSNPDGFRRMYWDEVNRLRVVNDNNQSLQHYIYDAAGERTLKASSKVEKVFVNGQITSTTTTMGLYTTYVSPYMVVDADQRYSNHYFNGSERIVSRMGAEDISLFEQNNLPIAPTQNQNIQKSGTPETQSQEVDYNAIKNLQIADFNYYINQQSEGSNKVKVNYKEYKVADTETEDTSENKELIVAPAPLEEIYYYHSDHLGTGTFLSDSAGNPYQFFLNLPFGETMIEQHSYSGDYTNRYKFNGKELDEETGYYYYGARYYNPRFSIWLSVDPLAEKFHNWNPYNYTMQNPINLTDPTGMCPEEGGGETTGSWYRKQEGKNLTYLYSTDRVPDGFTKINSERVVYGKNGNSNLTLNNDGTFNVTTSSGKSVNGSVEWNMQLANGGDFKLMAGGYLNHYQEKAVGMGAVDNGIMFLAGELALKYAISGGKYLWSLRGGKEAAKTGLTNPQLVQKSATLAERAIGGTGGAAGTAKHQYANALLNRYQSIYGNRGLSTNVYFNNGVGNRGFLDVLDRTNGVIYDFKFGSAVMSPAQFSKYSNNFGLPIQVIRP</sequence>
<dbReference type="NCBIfam" id="TIGR01643">
    <property type="entry name" value="YD_repeat_2x"/>
    <property type="match status" value="1"/>
</dbReference>
<keyword evidence="3" id="KW-0843">Virulence</keyword>
<dbReference type="InterPro" id="IPR006530">
    <property type="entry name" value="YD"/>
</dbReference>
<dbReference type="Pfam" id="PF05593">
    <property type="entry name" value="RHS_repeat"/>
    <property type="match status" value="1"/>
</dbReference>
<feature type="region of interest" description="Disordered" evidence="4">
    <location>
        <begin position="2279"/>
        <end position="2315"/>
    </location>
</feature>
<dbReference type="PANTHER" id="PTHR32305:SF15">
    <property type="entry name" value="PROTEIN RHSA-RELATED"/>
    <property type="match status" value="1"/>
</dbReference>
<dbReference type="Pfam" id="PF12256">
    <property type="entry name" value="TcdB_toxin_midN"/>
    <property type="match status" value="1"/>
</dbReference>
<organism evidence="6 7">
    <name type="scientific">Flavobacterium proteolyticum</name>
    <dbReference type="NCBI Taxonomy" id="2911683"/>
    <lineage>
        <taxon>Bacteria</taxon>
        <taxon>Pseudomonadati</taxon>
        <taxon>Bacteroidota</taxon>
        <taxon>Flavobacteriia</taxon>
        <taxon>Flavobacteriales</taxon>
        <taxon>Flavobacteriaceae</taxon>
        <taxon>Flavobacterium</taxon>
    </lineage>
</organism>
<protein>
    <recommendedName>
        <fullName evidence="5">Insecticide toxin TcdB middle/N-terminal domain-containing protein</fullName>
    </recommendedName>
</protein>
<dbReference type="SUPFAM" id="SSF69318">
    <property type="entry name" value="Integrin alpha N-terminal domain"/>
    <property type="match status" value="1"/>
</dbReference>
<accession>A0ABR9WTL2</accession>